<name>A0A1V4HYG1_NITVU</name>
<dbReference type="EMBL" id="MWPQ01000039">
    <property type="protein sequence ID" value="OPH83028.1"/>
    <property type="molecule type" value="Genomic_DNA"/>
</dbReference>
<gene>
    <name evidence="1" type="ORF">B2M20_08530</name>
</gene>
<proteinExistence type="predicted"/>
<dbReference type="OrthoDB" id="8128823at2"/>
<keyword evidence="2" id="KW-1185">Reference proteome</keyword>
<evidence type="ECO:0000313" key="2">
    <source>
        <dbReference type="Proteomes" id="UP000189940"/>
    </source>
</evidence>
<evidence type="ECO:0000313" key="1">
    <source>
        <dbReference type="EMBL" id="OPH83028.1"/>
    </source>
</evidence>
<dbReference type="RefSeq" id="WP_079446627.1">
    <property type="nucleotide sequence ID" value="NZ_MWPQ01000039.1"/>
</dbReference>
<accession>A0A1V4HYG1</accession>
<reference evidence="1 2" key="1">
    <citation type="submission" date="2017-02" db="EMBL/GenBank/DDBJ databases">
        <title>Genome sequence of the nitrite-oxidizing bacterium Nitrobacter vulgaris strain Ab1.</title>
        <authorList>
            <person name="Mellbye B.L."/>
            <person name="Davis E.W."/>
            <person name="Spieck E."/>
            <person name="Chang J.H."/>
            <person name="Bottomley P.J."/>
            <person name="Sayavedra-Soto L.A."/>
        </authorList>
    </citation>
    <scope>NUCLEOTIDE SEQUENCE [LARGE SCALE GENOMIC DNA]</scope>
    <source>
        <strain evidence="1 2">Ab1</strain>
    </source>
</reference>
<sequence>MAKRHGLKQLTLVDRLTAWAGEVREQAATMAPGPEQDALLKKIAQADQATELYNWINSPERQPPK</sequence>
<dbReference type="Proteomes" id="UP000189940">
    <property type="component" value="Unassembled WGS sequence"/>
</dbReference>
<dbReference type="STRING" id="29421.B2M20_08530"/>
<organism evidence="1 2">
    <name type="scientific">Nitrobacter vulgaris</name>
    <dbReference type="NCBI Taxonomy" id="29421"/>
    <lineage>
        <taxon>Bacteria</taxon>
        <taxon>Pseudomonadati</taxon>
        <taxon>Pseudomonadota</taxon>
        <taxon>Alphaproteobacteria</taxon>
        <taxon>Hyphomicrobiales</taxon>
        <taxon>Nitrobacteraceae</taxon>
        <taxon>Nitrobacter</taxon>
    </lineage>
</organism>
<protein>
    <submittedName>
        <fullName evidence="1">Uncharacterized protein</fullName>
    </submittedName>
</protein>
<comment type="caution">
    <text evidence="1">The sequence shown here is derived from an EMBL/GenBank/DDBJ whole genome shotgun (WGS) entry which is preliminary data.</text>
</comment>
<dbReference type="AlphaFoldDB" id="A0A1V4HYG1"/>